<dbReference type="InterPro" id="IPR015422">
    <property type="entry name" value="PyrdxlP-dep_Trfase_small"/>
</dbReference>
<dbReference type="GO" id="GO:0008483">
    <property type="term" value="F:transaminase activity"/>
    <property type="evidence" value="ECO:0007669"/>
    <property type="project" value="UniProtKB-KW"/>
</dbReference>
<feature type="domain" description="Aminotransferase class V" evidence="2">
    <location>
        <begin position="50"/>
        <end position="406"/>
    </location>
</feature>
<protein>
    <submittedName>
        <fullName evidence="3">Aminotransferase class V-fold PLP-dependent enzyme</fullName>
    </submittedName>
</protein>
<keyword evidence="1" id="KW-0663">Pyridoxal phosphate</keyword>
<dbReference type="SUPFAM" id="SSF53383">
    <property type="entry name" value="PLP-dependent transferases"/>
    <property type="match status" value="1"/>
</dbReference>
<keyword evidence="4" id="KW-1185">Reference proteome</keyword>
<evidence type="ECO:0000256" key="1">
    <source>
        <dbReference type="ARBA" id="ARBA00022898"/>
    </source>
</evidence>
<evidence type="ECO:0000259" key="2">
    <source>
        <dbReference type="Pfam" id="PF00266"/>
    </source>
</evidence>
<dbReference type="InterPro" id="IPR015424">
    <property type="entry name" value="PyrdxlP-dep_Trfase"/>
</dbReference>
<organism evidence="3 4">
    <name type="scientific">Acuticoccus mangrovi</name>
    <dbReference type="NCBI Taxonomy" id="2796142"/>
    <lineage>
        <taxon>Bacteria</taxon>
        <taxon>Pseudomonadati</taxon>
        <taxon>Pseudomonadota</taxon>
        <taxon>Alphaproteobacteria</taxon>
        <taxon>Hyphomicrobiales</taxon>
        <taxon>Amorphaceae</taxon>
        <taxon>Acuticoccus</taxon>
    </lineage>
</organism>
<dbReference type="PANTHER" id="PTHR43686">
    <property type="entry name" value="SULFURTRANSFERASE-RELATED"/>
    <property type="match status" value="1"/>
</dbReference>
<name>A0A934IP70_9HYPH</name>
<evidence type="ECO:0000313" key="3">
    <source>
        <dbReference type="EMBL" id="MBJ3777497.1"/>
    </source>
</evidence>
<accession>A0A934IP70</accession>
<evidence type="ECO:0000313" key="4">
    <source>
        <dbReference type="Proteomes" id="UP000609531"/>
    </source>
</evidence>
<keyword evidence="3" id="KW-0032">Aminotransferase</keyword>
<dbReference type="Pfam" id="PF00266">
    <property type="entry name" value="Aminotran_5"/>
    <property type="match status" value="1"/>
</dbReference>
<dbReference type="InterPro" id="IPR015421">
    <property type="entry name" value="PyrdxlP-dep_Trfase_major"/>
</dbReference>
<dbReference type="InterPro" id="IPR000192">
    <property type="entry name" value="Aminotrans_V_dom"/>
</dbReference>
<comment type="caution">
    <text evidence="3">The sequence shown here is derived from an EMBL/GenBank/DDBJ whole genome shotgun (WGS) entry which is preliminary data.</text>
</comment>
<dbReference type="PANTHER" id="PTHR43686:SF1">
    <property type="entry name" value="AMINOTRAN_5 DOMAIN-CONTAINING PROTEIN"/>
    <property type="match status" value="1"/>
</dbReference>
<keyword evidence="3" id="KW-0808">Transferase</keyword>
<dbReference type="RefSeq" id="WP_198883404.1">
    <property type="nucleotide sequence ID" value="NZ_JAEKJA010000017.1"/>
</dbReference>
<dbReference type="Proteomes" id="UP000609531">
    <property type="component" value="Unassembled WGS sequence"/>
</dbReference>
<proteinExistence type="predicted"/>
<reference evidence="3" key="1">
    <citation type="submission" date="2020-12" db="EMBL/GenBank/DDBJ databases">
        <title>Bacterial taxonomy.</title>
        <authorList>
            <person name="Pan X."/>
        </authorList>
    </citation>
    <scope>NUCLEOTIDE SEQUENCE</scope>
    <source>
        <strain evidence="3">B2012</strain>
    </source>
</reference>
<dbReference type="Gene3D" id="3.90.1150.10">
    <property type="entry name" value="Aspartate Aminotransferase, domain 1"/>
    <property type="match status" value="1"/>
</dbReference>
<gene>
    <name evidence="3" type="ORF">JCR33_17445</name>
</gene>
<dbReference type="AlphaFoldDB" id="A0A934IP70"/>
<sequence length="488" mass="52206">MRVKPIGKVTGLLDSFSQDLRSSDPIKAIAAGQIGKDAEVDGPFGAKPLIYADYVASGRALAQVERFVLEKVLPYYANSHTEASFCGGFVTRLRREARAAVADGCGADSRHAVIFCGFGATAGLNRLVTLFGITEKTRIIIGPYEHHSNILPWRESGATVVEIDEADEGGPDLGQLSAALAEEGADRVVCAFSAASNVTGIMTDVAAVTRMVKAAGATMVWDYAGGGPYLPITMTPGTDAEIDAIVVSPHKFVGGPGATGVLVVRRDAVVSCKPTWPGGGTVKFVSPTGHDYSDSLEEREEAGTPNVVGDIRAALAFLVKQAIGETAMTARNATLTARALARWSSEPRLELIGSLSAPRLPIFSFRVRDGAGGFVHHQLVTRMLSDRFGIQARGGCACAGPYVHRLLDIGHEESDHLRQAILEGREIEKPGFTRLNFSVLLSDEEVDFILDRVLQLACDASDYVRLYDFDRSRAIFAPRALEGCDARL</sequence>
<dbReference type="Gene3D" id="3.40.640.10">
    <property type="entry name" value="Type I PLP-dependent aspartate aminotransferase-like (Major domain)"/>
    <property type="match status" value="1"/>
</dbReference>
<dbReference type="EMBL" id="JAEKJA010000017">
    <property type="protein sequence ID" value="MBJ3777497.1"/>
    <property type="molecule type" value="Genomic_DNA"/>
</dbReference>